<dbReference type="Pfam" id="PF02604">
    <property type="entry name" value="PhdYeFM_antitox"/>
    <property type="match status" value="1"/>
</dbReference>
<dbReference type="InterPro" id="IPR036165">
    <property type="entry name" value="YefM-like_sf"/>
</dbReference>
<accession>A0ABY4IFW2</accession>
<gene>
    <name evidence="3" type="ORF">KV394_06285</name>
</gene>
<evidence type="ECO:0000313" key="4">
    <source>
        <dbReference type="Proteomes" id="UP000831467"/>
    </source>
</evidence>
<dbReference type="PANTHER" id="PTHR33713">
    <property type="entry name" value="ANTITOXIN YAFN-RELATED"/>
    <property type="match status" value="1"/>
</dbReference>
<dbReference type="Proteomes" id="UP000831467">
    <property type="component" value="Chromosome"/>
</dbReference>
<dbReference type="InterPro" id="IPR006442">
    <property type="entry name" value="Antitoxin_Phd/YefM"/>
</dbReference>
<name>A0ABY4IFW2_9MICO</name>
<comment type="function">
    <text evidence="2">Antitoxin component of a type II toxin-antitoxin (TA) system.</text>
</comment>
<dbReference type="Gene3D" id="3.40.1620.10">
    <property type="entry name" value="YefM-like domain"/>
    <property type="match status" value="1"/>
</dbReference>
<sequence>MTMQTVSVSEAKDRFSQLVESVDTTHEAVTITRHGRPAVVMLSVDDLQALQATLALLQDPQHAEEVAEADADIAAGRTLSLAEVREQLGRR</sequence>
<organism evidence="3 4">
    <name type="scientific">Microbacterium sufflavum</name>
    <dbReference type="NCBI Taxonomy" id="2851649"/>
    <lineage>
        <taxon>Bacteria</taxon>
        <taxon>Bacillati</taxon>
        <taxon>Actinomycetota</taxon>
        <taxon>Actinomycetes</taxon>
        <taxon>Micrococcales</taxon>
        <taxon>Microbacteriaceae</taxon>
        <taxon>Microbacterium</taxon>
    </lineage>
</organism>
<comment type="similarity">
    <text evidence="1 2">Belongs to the phD/YefM antitoxin family.</text>
</comment>
<dbReference type="InterPro" id="IPR051405">
    <property type="entry name" value="phD/YefM_antitoxin"/>
</dbReference>
<proteinExistence type="inferred from homology"/>
<dbReference type="RefSeq" id="WP_247982583.1">
    <property type="nucleotide sequence ID" value="NZ_CP078076.1"/>
</dbReference>
<dbReference type="NCBIfam" id="TIGR01552">
    <property type="entry name" value="phd_fam"/>
    <property type="match status" value="1"/>
</dbReference>
<evidence type="ECO:0000256" key="2">
    <source>
        <dbReference type="RuleBase" id="RU362080"/>
    </source>
</evidence>
<dbReference type="EMBL" id="CP078076">
    <property type="protein sequence ID" value="UPL10736.1"/>
    <property type="molecule type" value="Genomic_DNA"/>
</dbReference>
<dbReference type="SUPFAM" id="SSF143120">
    <property type="entry name" value="YefM-like"/>
    <property type="match status" value="1"/>
</dbReference>
<keyword evidence="4" id="KW-1185">Reference proteome</keyword>
<dbReference type="Gene3D" id="1.10.1220.170">
    <property type="match status" value="1"/>
</dbReference>
<evidence type="ECO:0000313" key="3">
    <source>
        <dbReference type="EMBL" id="UPL10736.1"/>
    </source>
</evidence>
<evidence type="ECO:0000256" key="1">
    <source>
        <dbReference type="ARBA" id="ARBA00009981"/>
    </source>
</evidence>
<dbReference type="PANTHER" id="PTHR33713:SF10">
    <property type="entry name" value="ANTITOXIN YAFN"/>
    <property type="match status" value="1"/>
</dbReference>
<protein>
    <recommendedName>
        <fullName evidence="2">Antitoxin</fullName>
    </recommendedName>
</protein>
<reference evidence="3 4" key="1">
    <citation type="submission" date="2021-06" db="EMBL/GenBank/DDBJ databases">
        <title>Genome-based taxonomic framework of Microbacterium strains isolated from marine environment, the description of four new species and reclassification of four preexisting species.</title>
        <authorList>
            <person name="Lee S.D."/>
            <person name="Kim S.-M."/>
            <person name="Byeon Y.-S."/>
            <person name="Yang H.L."/>
            <person name="Kim I.S."/>
        </authorList>
    </citation>
    <scope>NUCLEOTIDE SEQUENCE [LARGE SCALE GENOMIC DNA]</scope>
    <source>
        <strain evidence="3 4">SSW1-51</strain>
    </source>
</reference>